<dbReference type="PANTHER" id="PTHR33499:SF35">
    <property type="entry name" value="TRANSPOSASE MUDR PLANT DOMAIN-CONTAINING PROTEIN"/>
    <property type="match status" value="1"/>
</dbReference>
<dbReference type="EnsemblPlants" id="PGSC0003DMT400084948">
    <property type="protein sequence ID" value="PGSC0003DMT400084948"/>
    <property type="gene ID" value="PGSC0003DMG400034519"/>
</dbReference>
<keyword evidence="3" id="KW-1185">Reference proteome</keyword>
<reference evidence="3" key="1">
    <citation type="journal article" date="2011" name="Nature">
        <title>Genome sequence and analysis of the tuber crop potato.</title>
        <authorList>
            <consortium name="The Potato Genome Sequencing Consortium"/>
        </authorList>
    </citation>
    <scope>NUCLEOTIDE SEQUENCE [LARGE SCALE GENOMIC DNA]</scope>
    <source>
        <strain evidence="3">cv. DM1-3 516 R44</strain>
    </source>
</reference>
<organism evidence="2 3">
    <name type="scientific">Solanum tuberosum</name>
    <name type="common">Potato</name>
    <dbReference type="NCBI Taxonomy" id="4113"/>
    <lineage>
        <taxon>Eukaryota</taxon>
        <taxon>Viridiplantae</taxon>
        <taxon>Streptophyta</taxon>
        <taxon>Embryophyta</taxon>
        <taxon>Tracheophyta</taxon>
        <taxon>Spermatophyta</taxon>
        <taxon>Magnoliopsida</taxon>
        <taxon>eudicotyledons</taxon>
        <taxon>Gunneridae</taxon>
        <taxon>Pentapetalae</taxon>
        <taxon>asterids</taxon>
        <taxon>lamiids</taxon>
        <taxon>Solanales</taxon>
        <taxon>Solanaceae</taxon>
        <taxon>Solanoideae</taxon>
        <taxon>Solaneae</taxon>
        <taxon>Solanum</taxon>
    </lineage>
</organism>
<name>M1D8F2_SOLTU</name>
<dbReference type="PANTHER" id="PTHR33499">
    <property type="entry name" value="OS12G0282400 PROTEIN-RELATED"/>
    <property type="match status" value="1"/>
</dbReference>
<dbReference type="Proteomes" id="UP000011115">
    <property type="component" value="Unassembled WGS sequence"/>
</dbReference>
<evidence type="ECO:0000256" key="1">
    <source>
        <dbReference type="SAM" id="Coils"/>
    </source>
</evidence>
<sequence>MSWYVCDSSNPIKKATLHFKYMTVCLNVKGGKHGNPPDMATIFFETRKKDNKLLEPETNQKYEEIQELLQVEPSLTNIEVVERCFGPQSKSHVVGFGGGITSKDLKGGSSAKAALLEQLNVSRKEKGVLLEELNASRKENESMKRRMDNIEKRCEIFESAIFRDPSSPPSSSEQNTG</sequence>
<evidence type="ECO:0000313" key="2">
    <source>
        <dbReference type="EnsemblPlants" id="PGSC0003DMT400084948"/>
    </source>
</evidence>
<dbReference type="Gramene" id="PGSC0003DMT400084948">
    <property type="protein sequence ID" value="PGSC0003DMT400084948"/>
    <property type="gene ID" value="PGSC0003DMG400034519"/>
</dbReference>
<accession>M1D8F2</accession>
<reference evidence="2" key="2">
    <citation type="submission" date="2015-06" db="UniProtKB">
        <authorList>
            <consortium name="EnsemblPlants"/>
        </authorList>
    </citation>
    <scope>IDENTIFICATION</scope>
    <source>
        <strain evidence="2">DM1-3 516 R44</strain>
    </source>
</reference>
<dbReference type="AlphaFoldDB" id="M1D8F2"/>
<dbReference type="OMA" id="HRMDSKP"/>
<dbReference type="PaxDb" id="4113-PGSC0003DMT400084948"/>
<dbReference type="InParanoid" id="M1D8F2"/>
<protein>
    <submittedName>
        <fullName evidence="2">TNP2-like transposon protein</fullName>
    </submittedName>
</protein>
<dbReference type="HOGENOM" id="CLU_119756_1_0_1"/>
<feature type="coiled-coil region" evidence="1">
    <location>
        <begin position="133"/>
        <end position="160"/>
    </location>
</feature>
<keyword evidence="1" id="KW-0175">Coiled coil</keyword>
<proteinExistence type="predicted"/>
<evidence type="ECO:0000313" key="3">
    <source>
        <dbReference type="Proteomes" id="UP000011115"/>
    </source>
</evidence>